<dbReference type="FunFam" id="3.20.19.10:FF:000007">
    <property type="entry name" value="Isopropylmalate/citramalate isomerase small subunit"/>
    <property type="match status" value="1"/>
</dbReference>
<dbReference type="InterPro" id="IPR033940">
    <property type="entry name" value="IPMI_Swivel"/>
</dbReference>
<evidence type="ECO:0000256" key="2">
    <source>
        <dbReference type="ARBA" id="ARBA00023239"/>
    </source>
</evidence>
<dbReference type="AlphaFoldDB" id="A0A369LK42"/>
<dbReference type="InterPro" id="IPR011827">
    <property type="entry name" value="LeuD_type2/HacB/DmdB"/>
</dbReference>
<reference evidence="5 6" key="1">
    <citation type="journal article" date="2018" name="Elife">
        <title>Discovery and characterization of a prevalent human gut bacterial enzyme sufficient for the inactivation of a family of plant toxins.</title>
        <authorList>
            <person name="Koppel N."/>
            <person name="Bisanz J.E."/>
            <person name="Pandelia M.E."/>
            <person name="Turnbaugh P.J."/>
            <person name="Balskus E.P."/>
        </authorList>
    </citation>
    <scope>NUCLEOTIDE SEQUENCE [LARGE SCALE GENOMIC DNA]</scope>
    <source>
        <strain evidence="5 6">OB21 GAM31</strain>
    </source>
</reference>
<dbReference type="CDD" id="cd01577">
    <property type="entry name" value="IPMI_Swivel"/>
    <property type="match status" value="1"/>
</dbReference>
<evidence type="ECO:0000313" key="6">
    <source>
        <dbReference type="Proteomes" id="UP000253975"/>
    </source>
</evidence>
<dbReference type="EMBL" id="PPTO01000008">
    <property type="protein sequence ID" value="RDB58398.1"/>
    <property type="molecule type" value="Genomic_DNA"/>
</dbReference>
<dbReference type="PANTHER" id="PTHR43345:SF2">
    <property type="entry name" value="3-ISOPROPYLMALATE DEHYDRATASE SMALL SUBUNIT 1"/>
    <property type="match status" value="1"/>
</dbReference>
<feature type="domain" description="Aconitase A/isopropylmalate dehydratase small subunit swivel" evidence="4">
    <location>
        <begin position="41"/>
        <end position="103"/>
    </location>
</feature>
<organism evidence="5 6">
    <name type="scientific">Slackia isoflavoniconvertens</name>
    <dbReference type="NCBI Taxonomy" id="572010"/>
    <lineage>
        <taxon>Bacteria</taxon>
        <taxon>Bacillati</taxon>
        <taxon>Actinomycetota</taxon>
        <taxon>Coriobacteriia</taxon>
        <taxon>Eggerthellales</taxon>
        <taxon>Eggerthellaceae</taxon>
        <taxon>Slackia</taxon>
    </lineage>
</organism>
<dbReference type="GO" id="GO:0003861">
    <property type="term" value="F:3-isopropylmalate dehydratase activity"/>
    <property type="evidence" value="ECO:0007669"/>
    <property type="project" value="UniProtKB-UniRule"/>
</dbReference>
<dbReference type="InterPro" id="IPR015928">
    <property type="entry name" value="Aconitase/3IPM_dehydase_swvl"/>
</dbReference>
<protein>
    <recommendedName>
        <fullName evidence="3">3-isopropylmalate dehydratase small subunit</fullName>
        <ecNumber evidence="3">4.2.1.33</ecNumber>
    </recommendedName>
    <alternativeName>
        <fullName evidence="3">Alpha-IPM isomerase</fullName>
        <shortName evidence="3">IPMI</shortName>
    </alternativeName>
    <alternativeName>
        <fullName evidence="3">Isopropylmalate isomerase</fullName>
    </alternativeName>
</protein>
<keyword evidence="2 3" id="KW-0456">Lyase</keyword>
<dbReference type="NCBIfam" id="TIGR02087">
    <property type="entry name" value="LEUD_arch"/>
    <property type="match status" value="1"/>
</dbReference>
<comment type="function">
    <text evidence="3">Catalyzes the isomerization between 2-isopropylmalate and 3-isopropylmalate, via the formation of 2-isopropylmaleate.</text>
</comment>
<comment type="subunit">
    <text evidence="3">Heterodimer of LeuC and LeuD.</text>
</comment>
<evidence type="ECO:0000256" key="1">
    <source>
        <dbReference type="ARBA" id="ARBA00009869"/>
    </source>
</evidence>
<dbReference type="Pfam" id="PF00694">
    <property type="entry name" value="Aconitase_C"/>
    <property type="match status" value="1"/>
</dbReference>
<evidence type="ECO:0000256" key="3">
    <source>
        <dbReference type="HAMAP-Rule" id="MF_01032"/>
    </source>
</evidence>
<sequence length="165" mass="17705">MKMTAQGTVFKYGDNVDTDVIIPARYLNIADPKELASHAMEDIDTEFVKNVKPGDIIVANKNFGCGSSREHAPRVLKDNGVACVIAASFARIFYRNAINIGLPILESAEAAEAIAAGDTVSIDFGTGVITDETTGETFQALPFPEFIQNIIDNDGLLNSLKARGI</sequence>
<dbReference type="UniPathway" id="UPA00048">
    <property type="reaction ID" value="UER00071"/>
</dbReference>
<name>A0A369LK42_9ACTN</name>
<accession>A0A369LK42</accession>
<dbReference type="EC" id="4.2.1.33" evidence="3"/>
<dbReference type="InterPro" id="IPR000573">
    <property type="entry name" value="AconitaseA/IPMdHydase_ssu_swvl"/>
</dbReference>
<dbReference type="InterPro" id="IPR050075">
    <property type="entry name" value="LeuD"/>
</dbReference>
<dbReference type="PANTHER" id="PTHR43345">
    <property type="entry name" value="3-ISOPROPYLMALATE DEHYDRATASE SMALL SUBUNIT 2-RELATED-RELATED"/>
    <property type="match status" value="1"/>
</dbReference>
<proteinExistence type="inferred from homology"/>
<keyword evidence="3" id="KW-0100">Branched-chain amino acid biosynthesis</keyword>
<dbReference type="Gene3D" id="3.20.19.10">
    <property type="entry name" value="Aconitase, domain 4"/>
    <property type="match status" value="1"/>
</dbReference>
<keyword evidence="3" id="KW-0432">Leucine biosynthesis</keyword>
<dbReference type="HAMAP" id="MF_01032">
    <property type="entry name" value="LeuD_type2"/>
    <property type="match status" value="1"/>
</dbReference>
<evidence type="ECO:0000259" key="4">
    <source>
        <dbReference type="Pfam" id="PF00694"/>
    </source>
</evidence>
<comment type="pathway">
    <text evidence="3">Amino-acid biosynthesis; L-leucine biosynthesis; L-leucine from 3-methyl-2-oxobutanoate: step 2/4.</text>
</comment>
<dbReference type="SUPFAM" id="SSF52016">
    <property type="entry name" value="LeuD/IlvD-like"/>
    <property type="match status" value="1"/>
</dbReference>
<comment type="similarity">
    <text evidence="1 3">Belongs to the LeuD family. LeuD type 2 subfamily.</text>
</comment>
<keyword evidence="3" id="KW-0028">Amino-acid biosynthesis</keyword>
<comment type="catalytic activity">
    <reaction evidence="3">
        <text>(2R,3S)-3-isopropylmalate = (2S)-2-isopropylmalate</text>
        <dbReference type="Rhea" id="RHEA:32287"/>
        <dbReference type="ChEBI" id="CHEBI:1178"/>
        <dbReference type="ChEBI" id="CHEBI:35121"/>
        <dbReference type="EC" id="4.2.1.33"/>
    </reaction>
</comment>
<dbReference type="Proteomes" id="UP000253975">
    <property type="component" value="Unassembled WGS sequence"/>
</dbReference>
<dbReference type="RefSeq" id="WP_114615579.1">
    <property type="nucleotide sequence ID" value="NZ_DAWAQT010000040.1"/>
</dbReference>
<comment type="caution">
    <text evidence="5">The sequence shown here is derived from an EMBL/GenBank/DDBJ whole genome shotgun (WGS) entry which is preliminary data.</text>
</comment>
<evidence type="ECO:0000313" key="5">
    <source>
        <dbReference type="EMBL" id="RDB58398.1"/>
    </source>
</evidence>
<dbReference type="GO" id="GO:0009098">
    <property type="term" value="P:L-leucine biosynthetic process"/>
    <property type="evidence" value="ECO:0007669"/>
    <property type="project" value="UniProtKB-UniRule"/>
</dbReference>
<gene>
    <name evidence="3 5" type="primary">leuD</name>
    <name evidence="5" type="ORF">C1881_05720</name>
</gene>